<name>A0A1Q3CF85_CEPFO</name>
<organism evidence="2 3">
    <name type="scientific">Cephalotus follicularis</name>
    <name type="common">Albany pitcher plant</name>
    <dbReference type="NCBI Taxonomy" id="3775"/>
    <lineage>
        <taxon>Eukaryota</taxon>
        <taxon>Viridiplantae</taxon>
        <taxon>Streptophyta</taxon>
        <taxon>Embryophyta</taxon>
        <taxon>Tracheophyta</taxon>
        <taxon>Spermatophyta</taxon>
        <taxon>Magnoliopsida</taxon>
        <taxon>eudicotyledons</taxon>
        <taxon>Gunneridae</taxon>
        <taxon>Pentapetalae</taxon>
        <taxon>rosids</taxon>
        <taxon>fabids</taxon>
        <taxon>Oxalidales</taxon>
        <taxon>Cephalotaceae</taxon>
        <taxon>Cephalotus</taxon>
    </lineage>
</organism>
<dbReference type="InParanoid" id="A0A1Q3CF85"/>
<dbReference type="PANTHER" id="PTHR19241">
    <property type="entry name" value="ATP-BINDING CASSETTE TRANSPORTER"/>
    <property type="match status" value="1"/>
</dbReference>
<keyword evidence="3" id="KW-1185">Reference proteome</keyword>
<evidence type="ECO:0000256" key="1">
    <source>
        <dbReference type="ARBA" id="ARBA00022448"/>
    </source>
</evidence>
<accession>A0A1Q3CF85</accession>
<evidence type="ECO:0000313" key="3">
    <source>
        <dbReference type="Proteomes" id="UP000187406"/>
    </source>
</evidence>
<protein>
    <submittedName>
        <fullName evidence="2">Uncharacterized protein</fullName>
    </submittedName>
</protein>
<dbReference type="AlphaFoldDB" id="A0A1Q3CF85"/>
<gene>
    <name evidence="2" type="ORF">CFOL_v3_22208</name>
</gene>
<dbReference type="EMBL" id="BDDD01001856">
    <property type="protein sequence ID" value="GAV78743.1"/>
    <property type="molecule type" value="Genomic_DNA"/>
</dbReference>
<comment type="caution">
    <text evidence="2">The sequence shown here is derived from an EMBL/GenBank/DDBJ whole genome shotgun (WGS) entry which is preliminary data.</text>
</comment>
<keyword evidence="1" id="KW-0813">Transport</keyword>
<proteinExistence type="predicted"/>
<dbReference type="OrthoDB" id="66620at2759"/>
<reference evidence="3" key="1">
    <citation type="submission" date="2016-04" db="EMBL/GenBank/DDBJ databases">
        <title>Cephalotus genome sequencing.</title>
        <authorList>
            <person name="Fukushima K."/>
            <person name="Hasebe M."/>
            <person name="Fang X."/>
        </authorList>
    </citation>
    <scope>NUCLEOTIDE SEQUENCE [LARGE SCALE GENOMIC DNA]</scope>
    <source>
        <strain evidence="3">cv. St1</strain>
    </source>
</reference>
<dbReference type="Proteomes" id="UP000187406">
    <property type="component" value="Unassembled WGS sequence"/>
</dbReference>
<sequence>MGFKCHERKDVTDFLQEVTSKKDQMQYWTHRNKRYRFITVKEFTEAF</sequence>
<evidence type="ECO:0000313" key="2">
    <source>
        <dbReference type="EMBL" id="GAV78743.1"/>
    </source>
</evidence>
<dbReference type="STRING" id="3775.A0A1Q3CF85"/>